<feature type="compositionally biased region" description="Polar residues" evidence="1">
    <location>
        <begin position="860"/>
        <end position="873"/>
    </location>
</feature>
<dbReference type="PANTHER" id="PTHR12505:SF25">
    <property type="entry name" value="BAH AND COILED-COIL DOMAIN-CONTAINING PROTEIN 1-LIKE ISOFORM X1"/>
    <property type="match status" value="1"/>
</dbReference>
<dbReference type="GeneTree" id="ENSGT00940000160116"/>
<dbReference type="SMART" id="SM00439">
    <property type="entry name" value="BAH"/>
    <property type="match status" value="1"/>
</dbReference>
<reference evidence="3" key="3">
    <citation type="submission" date="2025-09" db="UniProtKB">
        <authorList>
            <consortium name="Ensembl"/>
        </authorList>
    </citation>
    <scope>IDENTIFICATION</scope>
</reference>
<dbReference type="GO" id="GO:0003682">
    <property type="term" value="F:chromatin binding"/>
    <property type="evidence" value="ECO:0007669"/>
    <property type="project" value="InterPro"/>
</dbReference>
<feature type="region of interest" description="Disordered" evidence="1">
    <location>
        <begin position="1550"/>
        <end position="1745"/>
    </location>
</feature>
<feature type="compositionally biased region" description="Basic and acidic residues" evidence="1">
    <location>
        <begin position="817"/>
        <end position="828"/>
    </location>
</feature>
<feature type="compositionally biased region" description="Basic and acidic residues" evidence="1">
    <location>
        <begin position="875"/>
        <end position="891"/>
    </location>
</feature>
<reference evidence="3" key="2">
    <citation type="submission" date="2025-08" db="UniProtKB">
        <authorList>
            <consortium name="Ensembl"/>
        </authorList>
    </citation>
    <scope>IDENTIFICATION</scope>
</reference>
<feature type="region of interest" description="Disordered" evidence="1">
    <location>
        <begin position="2342"/>
        <end position="2366"/>
    </location>
</feature>
<dbReference type="Ensembl" id="ENSDCDT00010011444.1">
    <property type="protein sequence ID" value="ENSDCDP00010010931.1"/>
    <property type="gene ID" value="ENSDCDG00010004829.1"/>
</dbReference>
<evidence type="ECO:0000259" key="2">
    <source>
        <dbReference type="PROSITE" id="PS51038"/>
    </source>
</evidence>
<feature type="compositionally biased region" description="Basic residues" evidence="1">
    <location>
        <begin position="249"/>
        <end position="275"/>
    </location>
</feature>
<dbReference type="Pfam" id="PF24912">
    <property type="entry name" value="SH3_TNRC18"/>
    <property type="match status" value="1"/>
</dbReference>
<name>A0AAY4AU78_9TELE</name>
<feature type="compositionally biased region" description="Low complexity" evidence="1">
    <location>
        <begin position="1675"/>
        <end position="1693"/>
    </location>
</feature>
<dbReference type="InterPro" id="IPR052429">
    <property type="entry name" value="BAH_domain_protein"/>
</dbReference>
<feature type="compositionally biased region" description="Basic residues" evidence="1">
    <location>
        <begin position="1570"/>
        <end position="1583"/>
    </location>
</feature>
<dbReference type="Pfam" id="PF21744">
    <property type="entry name" value="BAHCC1-like_Tudor"/>
    <property type="match status" value="1"/>
</dbReference>
<feature type="compositionally biased region" description="Low complexity" evidence="1">
    <location>
        <begin position="96"/>
        <end position="107"/>
    </location>
</feature>
<feature type="region of interest" description="Disordered" evidence="1">
    <location>
        <begin position="1054"/>
        <end position="1080"/>
    </location>
</feature>
<feature type="compositionally biased region" description="Basic and acidic residues" evidence="1">
    <location>
        <begin position="213"/>
        <end position="226"/>
    </location>
</feature>
<feature type="region of interest" description="Disordered" evidence="1">
    <location>
        <begin position="471"/>
        <end position="545"/>
    </location>
</feature>
<feature type="region of interest" description="Disordered" evidence="1">
    <location>
        <begin position="716"/>
        <end position="761"/>
    </location>
</feature>
<dbReference type="Pfam" id="PF01426">
    <property type="entry name" value="BAH"/>
    <property type="match status" value="1"/>
</dbReference>
<dbReference type="Proteomes" id="UP000694580">
    <property type="component" value="Chromosome 7"/>
</dbReference>
<feature type="compositionally biased region" description="Acidic residues" evidence="1">
    <location>
        <begin position="1708"/>
        <end position="1720"/>
    </location>
</feature>
<dbReference type="PROSITE" id="PS51038">
    <property type="entry name" value="BAH"/>
    <property type="match status" value="1"/>
</dbReference>
<feature type="compositionally biased region" description="Low complexity" evidence="1">
    <location>
        <begin position="655"/>
        <end position="671"/>
    </location>
</feature>
<dbReference type="InterPro" id="IPR001025">
    <property type="entry name" value="BAH_dom"/>
</dbReference>
<proteinExistence type="predicted"/>
<feature type="compositionally biased region" description="Polar residues" evidence="1">
    <location>
        <begin position="2308"/>
        <end position="2317"/>
    </location>
</feature>
<feature type="region of interest" description="Disordered" evidence="1">
    <location>
        <begin position="79"/>
        <end position="110"/>
    </location>
</feature>
<feature type="compositionally biased region" description="Pro residues" evidence="1">
    <location>
        <begin position="1132"/>
        <end position="1142"/>
    </location>
</feature>
<dbReference type="InterPro" id="IPR056841">
    <property type="entry name" value="TNRC18_BAHCC1-like_SH3"/>
</dbReference>
<organism evidence="3 4">
    <name type="scientific">Denticeps clupeoides</name>
    <name type="common">denticle herring</name>
    <dbReference type="NCBI Taxonomy" id="299321"/>
    <lineage>
        <taxon>Eukaryota</taxon>
        <taxon>Metazoa</taxon>
        <taxon>Chordata</taxon>
        <taxon>Craniata</taxon>
        <taxon>Vertebrata</taxon>
        <taxon>Euteleostomi</taxon>
        <taxon>Actinopterygii</taxon>
        <taxon>Neopterygii</taxon>
        <taxon>Teleostei</taxon>
        <taxon>Clupei</taxon>
        <taxon>Clupeiformes</taxon>
        <taxon>Denticipitoidei</taxon>
        <taxon>Denticipitidae</taxon>
        <taxon>Denticeps</taxon>
    </lineage>
</organism>
<feature type="region of interest" description="Disordered" evidence="1">
    <location>
        <begin position="406"/>
        <end position="444"/>
    </location>
</feature>
<keyword evidence="4" id="KW-1185">Reference proteome</keyword>
<feature type="region of interest" description="Disordered" evidence="1">
    <location>
        <begin position="858"/>
        <end position="891"/>
    </location>
</feature>
<evidence type="ECO:0000313" key="4">
    <source>
        <dbReference type="Proteomes" id="UP000694580"/>
    </source>
</evidence>
<feature type="region of interest" description="Disordered" evidence="1">
    <location>
        <begin position="1777"/>
        <end position="1804"/>
    </location>
</feature>
<dbReference type="Gene3D" id="2.30.30.490">
    <property type="match status" value="1"/>
</dbReference>
<dbReference type="Gene3D" id="2.30.30.140">
    <property type="match status" value="1"/>
</dbReference>
<sequence>MEGRDFAAPAHLLSERGALAHRAAAAAARISSAGHGSVQHAGHFPAGKYYPSHIQMAAHSGSGLVGNSSSSFMGSFLAGGLGSPAPHPPHPPRAPSSPSSPSFRGAPHSSASQIWFPHSHEAATGYPRFSGSLTHTFLPMGPLDHHANSGVLYGQHRFYDTQKENFYLRGLTSQPIIPTKHSMPPISRAGPEGGANLKGLREGGPERMVPPSRQKEPISNKQEAKDRKQHPTHQLQQTQAPPPASNQHQHQHSQHQTHIQHHHHQHHQQHSHHQQVPHLPISREEHSGHSVAAPPPQAITTPLSACLLNSKSPSNHCGSQGGAKSFSCGEGGGVRCRERVRGEMRISEQPGECVPRDQAIQHTLTYPLPHSLPATGTAHTRSFHCLQFHPHNHYNHGHPDLLYHHSTGHLPNPPTPEHGPGATTRDPKATAPPFGQTVVHHGNKSNVSFPLGSPGCHMSGNVAVGAKDKGLEKSGASEGHPHAWPRKQMPCRKAEKGPDWSLSQQPAHLPQQQHRPLQASPARSRSADPDPSRAHQASQQAKACHSQQFYVGPQPYRDCSLSGPLPNLSPLPGKPLAQDVRVGGVSCSLQRDGQKVARIRHQQHGRPGTETPGAEATQASGGHDPKRKLELTHNPNHNHNHSHNQNAGSTHNHSHNLNHNPNQNPKSNHNSTPNSPYGYSRHGHQLPVVLPWPTPPQHSETGRQHQGYMESFAAAAAGASHQAQPPMAPPAPPPPPAAGAPTSASVLSHRPPAQSSPADNSAIQGHLKYNSQQQQQQQPLHLQKSPFGGLGSLKASCSLQGSKPALAPRRGSTNDSQRPDCGGRTRDAGEVVHNDGEVRQPPVGIAVAVARQRDPPCCLTDSQGRGRSQSTIKDPSVEDDRRRAKEHVGHRDSFIRDNKERLEFARIHPSNSCHGDFSSHLMGSAGPAALQEPSAHAHSAHHHWMAQTGNPSLWMSGHSYSLGHSALHQTLPPGFPTAVPPPLQPVLPLPQDPPALVMLPSEPPAHPPSHLDVMDSSALWPPVFRHQGPAHIQHPAVFSRQQLLRQQELYALQQQQQHQQHQNQQQHRNAHTQQVQRKPEEGTVELEDILSDTQSPPASAPYYSQPNAASAHITPCCQSPCLRPHPQSTPSTPCPAPSPTPSQPTKTAEPQGQPPQDYPQSLEPDLPPGYTFPPITASYRGGPSPQAIQLAEPADLNAVQIEPTEHAPPNLSHLEEEFDCQAVVGPHPHQHEDEKLAAASTGGAPLEGVVVGCCAPIEHHPSPHPISTEVTEEMTHNHPAIIHASPVTFDSTVNSDPAVPCEPAEISVICDTLVDSEPSVACSALTPDLTHIPEPSVTSDLMATPEAHVTCIPPVTPEMTFGPPSVGCEEQNGREEPEDRANVERVSHDAPCLDSPISKETSASLSCWSLELLIAAAFCGDAPPPSPAPPTPDRRPHRGMELLSELAELRSQQRVSDSGEGDEQLTFDLRSLATLAVARTLELGSAEKMGDAGNPSSARRTLNLRRKFSWTPHHEPVCQAKAGMEAVDGQELAIRLRLAELQQRYREKQRELAKLQRKDENQKEEAPRSPVRRGPGRPRKRRTPTSPAAPADAPRKAKLLAAGLSVGRSSQRKRRKLSGQSFGPLGAAEKRSRGSTEASAADKLSNTANESEDQSDTDSWPSRTERKSPHRRKSTASLSSSSQLSRASHQSGSRLGAMSPSESQSSAQEEEDDSYDSEDEKDLKAPPSRDFPSASAVAEPTPSSVVKLEAYQKAQNKRERQHYGLCGSEGEVKVRRRAPYRPREVAAPQRRRGRRRREPPDLLTFPSSRERLERATRRSTALKRRSNWAQLTSVSLRSQRRRGRPCRAVSRLLKFGLASDEDLGEESSFSEEEDQVLPNCVLTKDHLADGLKILISKEDELLYAARVHKLQVPDLYSVLIEGERGAQPRIYVQEQLLHGAVLDVCPEKEGSLKEGTRVCAYWSERSHCLYPGYVGKGVAGTFGKVGGVMVEFDDGDRGRISLHNIRLLPPGYQIKYIPPECPLLDDKEVLGLSPCSAPVIQKKARPGRPKGSGVKNVFRSAAGTPSWSPVAPKRRAPENLFQLSQQKNPKLPHLSISAPMATKSIFSSHFEVDSFSSIAKSYGYSSFCGQGVALGGCSDPFGARKRSQEVAGTHRSRKSEFLVKLDHEGVMAPKTKNAKALQEQRGVVGVTRSEAYSHPVLLVKDNRKDGHTGPELLLEVAPPRRKPTPPVGPSDCGSVWGSFGSNPNMDEKRSEEARTAGCFMSRPSGSSCSSSSCSSSSSGSLSSSSPCSSDNDSSWSSEEEESSPTLLLQSCPPSQRPPLLAAPGHLQHAFVAKAVAVSNKLQKRKERPTSSSSPPRHRNKKHKVLENECHSHFLQAKKLWRWAGIPTQRRGMKGRARKLFYKAVVCGRETVLVGDCAVFLSTRRTRLPCIGHILGFWESWSGNMMVKVKWFYHPDEIGPGSRKWEDKHGLYQSCHEDETDVQTISHKCRVFSREEYESARHSRKSSGGLQDVYYLAGTYDPSRGQLVEAESLSGLC</sequence>
<feature type="compositionally biased region" description="Low complexity" evidence="1">
    <location>
        <begin position="2265"/>
        <end position="2300"/>
    </location>
</feature>
<feature type="region of interest" description="Disordered" evidence="1">
    <location>
        <begin position="591"/>
        <end position="704"/>
    </location>
</feature>
<feature type="compositionally biased region" description="Basic and acidic residues" evidence="1">
    <location>
        <begin position="2249"/>
        <end position="2258"/>
    </location>
</feature>
<feature type="compositionally biased region" description="Polar residues" evidence="1">
    <location>
        <begin position="535"/>
        <end position="545"/>
    </location>
</feature>
<gene>
    <name evidence="3" type="primary">LOC114793956</name>
</gene>
<evidence type="ECO:0000256" key="1">
    <source>
        <dbReference type="SAM" id="MobiDB-lite"/>
    </source>
</evidence>
<feature type="compositionally biased region" description="Polar residues" evidence="1">
    <location>
        <begin position="501"/>
        <end position="515"/>
    </location>
</feature>
<accession>A0AAY4AU78</accession>
<feature type="domain" description="BAH" evidence="2">
    <location>
        <begin position="2413"/>
        <end position="2534"/>
    </location>
</feature>
<feature type="compositionally biased region" description="Low complexity" evidence="1">
    <location>
        <begin position="716"/>
        <end position="725"/>
    </location>
</feature>
<feature type="compositionally biased region" description="Pro residues" evidence="1">
    <location>
        <begin position="85"/>
        <end position="95"/>
    </location>
</feature>
<dbReference type="PANTHER" id="PTHR12505">
    <property type="entry name" value="PHD FINGER TRANSCRIPTION FACTOR"/>
    <property type="match status" value="1"/>
</dbReference>
<evidence type="ECO:0000313" key="3">
    <source>
        <dbReference type="Ensembl" id="ENSDCDP00010010931.1"/>
    </source>
</evidence>
<feature type="compositionally biased region" description="Basic and acidic residues" evidence="1">
    <location>
        <begin position="1371"/>
        <end position="1387"/>
    </location>
</feature>
<feature type="region of interest" description="Disordered" evidence="1">
    <location>
        <begin position="1367"/>
        <end position="1387"/>
    </location>
</feature>
<reference evidence="3 4" key="1">
    <citation type="submission" date="2020-06" db="EMBL/GenBank/DDBJ databases">
        <authorList>
            <consortium name="Wellcome Sanger Institute Data Sharing"/>
        </authorList>
    </citation>
    <scope>NUCLEOTIDE SEQUENCE [LARGE SCALE GENOMIC DNA]</scope>
</reference>
<feature type="region of interest" description="Disordered" evidence="1">
    <location>
        <begin position="1124"/>
        <end position="1187"/>
    </location>
</feature>
<dbReference type="InterPro" id="IPR048924">
    <property type="entry name" value="BAHCC1-like_Tudor"/>
</dbReference>
<feature type="region of interest" description="Disordered" evidence="1">
    <location>
        <begin position="2202"/>
        <end position="2323"/>
    </location>
</feature>
<feature type="compositionally biased region" description="Pro residues" evidence="1">
    <location>
        <begin position="726"/>
        <end position="738"/>
    </location>
</feature>
<feature type="compositionally biased region" description="Basic and acidic residues" evidence="1">
    <location>
        <begin position="1550"/>
        <end position="1567"/>
    </location>
</feature>
<feature type="region of interest" description="Disordered" evidence="1">
    <location>
        <begin position="175"/>
        <end position="278"/>
    </location>
</feature>
<dbReference type="InterPro" id="IPR043151">
    <property type="entry name" value="BAH_sf"/>
</dbReference>
<feature type="compositionally biased region" description="Low complexity" evidence="1">
    <location>
        <begin position="1054"/>
        <end position="1076"/>
    </location>
</feature>
<feature type="region of interest" description="Disordered" evidence="1">
    <location>
        <begin position="793"/>
        <end position="828"/>
    </location>
</feature>
<protein>
    <recommendedName>
        <fullName evidence="2">BAH domain-containing protein</fullName>
    </recommendedName>
</protein>